<feature type="active site" description="Acyl-thioester intermediate" evidence="2">
    <location>
        <position position="194"/>
    </location>
</feature>
<evidence type="ECO:0000313" key="6">
    <source>
        <dbReference type="Proteomes" id="UP000037239"/>
    </source>
</evidence>
<name>A0AB34T8N1_9BIFI</name>
<proteinExistence type="predicted"/>
<dbReference type="CDD" id="cd05830">
    <property type="entry name" value="Sortase_E"/>
    <property type="match status" value="1"/>
</dbReference>
<keyword evidence="4" id="KW-1133">Transmembrane helix</keyword>
<dbReference type="InterPro" id="IPR042003">
    <property type="entry name" value="Sortase_E"/>
</dbReference>
<dbReference type="RefSeq" id="WP_080989389.1">
    <property type="nucleotide sequence ID" value="NZ_AWFK01000008.1"/>
</dbReference>
<sequence>MDRRMLRSLLFTLCQITLLFGILCGGYVAWMQWWTGIQSAHHQYEMTQQADWPQPDATRIAPPQPGNPPATTQTPDMGALIGELYIPRFGDNWHRTIVQGVSLDELNTHGLGHYPDTALPGQTGNMALAGHRNGYGQPLGGIDRLQPGDPIIIRTESLWIVYRYTGYRIVLPEDTSVLNPPADRQTRMVTLTTCEPKYTTPTHRWIATGMFENWMRVSDGIPGQLAATNDHGTVRFTAHDTPGMLTRFGTLQPIIIGFAVSYLTVFIGAAFAWRWPAWRHHAKEYDLASIMFRCQPGPKPVRILLILLLAGLAMTIMFEYGYPWCATHISWLADMSEYTPL</sequence>
<protein>
    <submittedName>
        <fullName evidence="5">Sortase</fullName>
    </submittedName>
</protein>
<evidence type="ECO:0000313" key="5">
    <source>
        <dbReference type="EMBL" id="KOA49454.1"/>
    </source>
</evidence>
<dbReference type="NCBIfam" id="TIGR01076">
    <property type="entry name" value="sortase_fam"/>
    <property type="match status" value="1"/>
</dbReference>
<gene>
    <name evidence="5" type="ORF">BAAM0483_05445</name>
</gene>
<accession>A0AB34T8N1</accession>
<evidence type="ECO:0000256" key="2">
    <source>
        <dbReference type="PIRSR" id="PIRSR605754-1"/>
    </source>
</evidence>
<dbReference type="EMBL" id="AWFK01000008">
    <property type="protein sequence ID" value="KOA49454.1"/>
    <property type="molecule type" value="Genomic_DNA"/>
</dbReference>
<dbReference type="NCBIfam" id="NF033747">
    <property type="entry name" value="class_E_sortase"/>
    <property type="match status" value="1"/>
</dbReference>
<dbReference type="InterPro" id="IPR053465">
    <property type="entry name" value="Sortase_Class_E"/>
</dbReference>
<dbReference type="InterPro" id="IPR005754">
    <property type="entry name" value="Sortase"/>
</dbReference>
<evidence type="ECO:0000256" key="4">
    <source>
        <dbReference type="SAM" id="Phobius"/>
    </source>
</evidence>
<comment type="caution">
    <text evidence="5">The sequence shown here is derived from an EMBL/GenBank/DDBJ whole genome shotgun (WGS) entry which is preliminary data.</text>
</comment>
<keyword evidence="4" id="KW-0812">Transmembrane</keyword>
<feature type="active site" description="Proton donor/acceptor" evidence="2">
    <location>
        <position position="131"/>
    </location>
</feature>
<feature type="transmembrane region" description="Helical" evidence="4">
    <location>
        <begin position="301"/>
        <end position="322"/>
    </location>
</feature>
<dbReference type="InterPro" id="IPR023365">
    <property type="entry name" value="Sortase_dom-sf"/>
</dbReference>
<dbReference type="Proteomes" id="UP000037239">
    <property type="component" value="Unassembled WGS sequence"/>
</dbReference>
<dbReference type="Gene3D" id="2.40.260.10">
    <property type="entry name" value="Sortase"/>
    <property type="match status" value="1"/>
</dbReference>
<dbReference type="AlphaFoldDB" id="A0AB34T8N1"/>
<reference evidence="5 6" key="1">
    <citation type="journal article" date="2015" name="Int J Genomics">
        <title>Comparative Genomics Revealed Genetic Diversity and Species/Strain-Level Differences in Carbohydrate Metabolism of Three Probiotic Bifidobacterial Species.</title>
        <authorList>
            <person name="Odamaki T."/>
            <person name="Horigome A."/>
            <person name="Sugahara H."/>
            <person name="Hashikura N."/>
            <person name="Minami J."/>
            <person name="Xiao J.Z."/>
            <person name="Abe F."/>
        </authorList>
    </citation>
    <scope>NUCLEOTIDE SEQUENCE [LARGE SCALE GENOMIC DNA]</scope>
    <source>
        <strain evidence="5 6">MCC 0483</strain>
    </source>
</reference>
<evidence type="ECO:0000256" key="3">
    <source>
        <dbReference type="SAM" id="MobiDB-lite"/>
    </source>
</evidence>
<organism evidence="5 6">
    <name type="scientific">Bifidobacterium animalis subsp. animalis MCC 0483</name>
    <dbReference type="NCBI Taxonomy" id="1365955"/>
    <lineage>
        <taxon>Bacteria</taxon>
        <taxon>Bacillati</taxon>
        <taxon>Actinomycetota</taxon>
        <taxon>Actinomycetes</taxon>
        <taxon>Bifidobacteriales</taxon>
        <taxon>Bifidobacteriaceae</taxon>
        <taxon>Bifidobacterium</taxon>
    </lineage>
</organism>
<keyword evidence="1" id="KW-0378">Hydrolase</keyword>
<dbReference type="Pfam" id="PF04203">
    <property type="entry name" value="Sortase"/>
    <property type="match status" value="1"/>
</dbReference>
<feature type="transmembrane region" description="Helical" evidence="4">
    <location>
        <begin position="254"/>
        <end position="273"/>
    </location>
</feature>
<feature type="region of interest" description="Disordered" evidence="3">
    <location>
        <begin position="48"/>
        <end position="74"/>
    </location>
</feature>
<evidence type="ECO:0000256" key="1">
    <source>
        <dbReference type="ARBA" id="ARBA00022801"/>
    </source>
</evidence>
<dbReference type="SUPFAM" id="SSF63817">
    <property type="entry name" value="Sortase"/>
    <property type="match status" value="1"/>
</dbReference>
<keyword evidence="4" id="KW-0472">Membrane</keyword>
<dbReference type="GO" id="GO:0016787">
    <property type="term" value="F:hydrolase activity"/>
    <property type="evidence" value="ECO:0007669"/>
    <property type="project" value="UniProtKB-KW"/>
</dbReference>